<feature type="domain" description="WAP" evidence="2">
    <location>
        <begin position="33"/>
        <end position="79"/>
    </location>
</feature>
<dbReference type="GO" id="GO:0045087">
    <property type="term" value="P:innate immune response"/>
    <property type="evidence" value="ECO:0007669"/>
    <property type="project" value="TreeGrafter"/>
</dbReference>
<dbReference type="AlphaFoldDB" id="A0A3P8TIK4"/>
<dbReference type="PANTHER" id="PTHR19441:SF95">
    <property type="entry name" value="PERLWAPIN ISOFORM X1"/>
    <property type="match status" value="1"/>
</dbReference>
<dbReference type="InterPro" id="IPR050514">
    <property type="entry name" value="WAP_four-disulfide_core"/>
</dbReference>
<dbReference type="Proteomes" id="UP000265080">
    <property type="component" value="Chromosome 8"/>
</dbReference>
<feature type="signal peptide" evidence="1">
    <location>
        <begin position="1"/>
        <end position="21"/>
    </location>
</feature>
<evidence type="ECO:0000313" key="4">
    <source>
        <dbReference type="Proteomes" id="UP000265080"/>
    </source>
</evidence>
<evidence type="ECO:0000256" key="1">
    <source>
        <dbReference type="SAM" id="SignalP"/>
    </source>
</evidence>
<dbReference type="Pfam" id="PF00095">
    <property type="entry name" value="WAP"/>
    <property type="match status" value="1"/>
</dbReference>
<dbReference type="GeneTree" id="ENSGT00940000165527"/>
<dbReference type="InterPro" id="IPR008197">
    <property type="entry name" value="WAP_dom"/>
</dbReference>
<dbReference type="PRINTS" id="PR00003">
    <property type="entry name" value="4DISULPHCORE"/>
</dbReference>
<reference evidence="3 4" key="1">
    <citation type="submission" date="2018-03" db="EMBL/GenBank/DDBJ databases">
        <title>Finding Nemo's genes: A chromosome-scale reference assembly of the genome of the orange clownfish Amphiprion percula.</title>
        <authorList>
            <person name="Lehmann R."/>
        </authorList>
    </citation>
    <scope>NUCLEOTIDE SEQUENCE</scope>
</reference>
<dbReference type="GO" id="GO:0004867">
    <property type="term" value="F:serine-type endopeptidase inhibitor activity"/>
    <property type="evidence" value="ECO:0007669"/>
    <property type="project" value="TreeGrafter"/>
</dbReference>
<dbReference type="FunFam" id="4.10.75.10:FF:000001">
    <property type="entry name" value="Anosmin 1"/>
    <property type="match status" value="1"/>
</dbReference>
<dbReference type="CDD" id="cd00199">
    <property type="entry name" value="WAP"/>
    <property type="match status" value="1"/>
</dbReference>
<dbReference type="SUPFAM" id="SSF57256">
    <property type="entry name" value="Elafin-like"/>
    <property type="match status" value="1"/>
</dbReference>
<reference evidence="3" key="3">
    <citation type="submission" date="2025-09" db="UniProtKB">
        <authorList>
            <consortium name="Ensembl"/>
        </authorList>
    </citation>
    <scope>IDENTIFICATION</scope>
</reference>
<dbReference type="InterPro" id="IPR036645">
    <property type="entry name" value="Elafin-like_sf"/>
</dbReference>
<protein>
    <submittedName>
        <fullName evidence="3">WAP four-disulfide core domain 2</fullName>
    </submittedName>
</protein>
<proteinExistence type="predicted"/>
<organism evidence="3 4">
    <name type="scientific">Amphiprion percula</name>
    <name type="common">Orange clownfish</name>
    <name type="synonym">Lutjanus percula</name>
    <dbReference type="NCBI Taxonomy" id="161767"/>
    <lineage>
        <taxon>Eukaryota</taxon>
        <taxon>Metazoa</taxon>
        <taxon>Chordata</taxon>
        <taxon>Craniata</taxon>
        <taxon>Vertebrata</taxon>
        <taxon>Euteleostomi</taxon>
        <taxon>Actinopterygii</taxon>
        <taxon>Neopterygii</taxon>
        <taxon>Teleostei</taxon>
        <taxon>Neoteleostei</taxon>
        <taxon>Acanthomorphata</taxon>
        <taxon>Ovalentaria</taxon>
        <taxon>Pomacentridae</taxon>
        <taxon>Amphiprion</taxon>
    </lineage>
</organism>
<dbReference type="SMART" id="SM00217">
    <property type="entry name" value="WAP"/>
    <property type="match status" value="1"/>
</dbReference>
<dbReference type="PANTHER" id="PTHR19441">
    <property type="entry name" value="WHEY ACDIC PROTEIN WAP"/>
    <property type="match status" value="1"/>
</dbReference>
<dbReference type="GO" id="GO:0019731">
    <property type="term" value="P:antibacterial humoral response"/>
    <property type="evidence" value="ECO:0007669"/>
    <property type="project" value="TreeGrafter"/>
</dbReference>
<dbReference type="GO" id="GO:0005615">
    <property type="term" value="C:extracellular space"/>
    <property type="evidence" value="ECO:0007669"/>
    <property type="project" value="TreeGrafter"/>
</dbReference>
<dbReference type="Gene3D" id="4.10.75.10">
    <property type="entry name" value="Elafin-like"/>
    <property type="match status" value="1"/>
</dbReference>
<evidence type="ECO:0000259" key="2">
    <source>
        <dbReference type="PROSITE" id="PS51390"/>
    </source>
</evidence>
<keyword evidence="1" id="KW-0732">Signal</keyword>
<dbReference type="Ensembl" id="ENSAPET00000023681.1">
    <property type="protein sequence ID" value="ENSAPEP00000023072.1"/>
    <property type="gene ID" value="ENSAPEG00000016414.1"/>
</dbReference>
<keyword evidence="4" id="KW-1185">Reference proteome</keyword>
<accession>A0A3P8TIK4</accession>
<feature type="chain" id="PRO_5018154711" evidence="1">
    <location>
        <begin position="22"/>
        <end position="120"/>
    </location>
</feature>
<reference evidence="3" key="2">
    <citation type="submission" date="2025-08" db="UniProtKB">
        <authorList>
            <consortium name="Ensembl"/>
        </authorList>
    </citation>
    <scope>IDENTIFICATION</scope>
</reference>
<evidence type="ECO:0000313" key="3">
    <source>
        <dbReference type="Ensembl" id="ENSAPEP00000023072.1"/>
    </source>
</evidence>
<sequence length="120" mass="13201">MEKLWCTVCVLIFAFGALVHFDTVFAGEAKGNLTAKPGVCPRRHWGVGVCAEFCSNDSDCPNDEKCCSNGCGHDCMAPYIGEIQRKTSRICLIWCRVSNMWHTGQNRSARGSNPVRGTTL</sequence>
<name>A0A3P8TIK4_AMPPE</name>
<dbReference type="PROSITE" id="PS51390">
    <property type="entry name" value="WAP"/>
    <property type="match status" value="1"/>
</dbReference>